<sequence>MCERGWIINPRNGFHRDLSVPHPTVLGMDLLPDTRFADLLTRLRTADFRACTRADMDRACRTLGGTFASDGSVDIPGVPDGAHTFGDDDPYNDTESCRQFFLPVARIEPEHFRTYLDRAIAAWGEPSWYSGLSADLDVGWVDGPTLYTLELAADGDLAVSIRSTEVDANRRWWNWKTQYHYPEFIDEDEWAPTDEHDLEHTSADDYEIDYTWSSGPAGRGSEIWSVYTLAHLRGVLTDLLSSVHLAMRALGPGADPLAVDFYDPEESPDRHVRLELSLTEIRVLVATTEATRAHLLALGFHDAADGIALRTWPAASTDARVVATVVAVLLQRLGLGTEDLIMNTSGDPLAIPDFSVDLDVDLIDDDDEDE</sequence>
<dbReference type="EMBL" id="VMSD01000007">
    <property type="protein sequence ID" value="KAF0845436.1"/>
    <property type="molecule type" value="Genomic_DNA"/>
</dbReference>
<accession>A0ABQ6YIA8</accession>
<evidence type="ECO:0000313" key="2">
    <source>
        <dbReference type="Proteomes" id="UP000798951"/>
    </source>
</evidence>
<name>A0ABQ6YIA8_9NOCA</name>
<evidence type="ECO:0000313" key="1">
    <source>
        <dbReference type="EMBL" id="KAF0845436.1"/>
    </source>
</evidence>
<organism evidence="1 2">
    <name type="scientific">Nocardia caishijiensis</name>
    <dbReference type="NCBI Taxonomy" id="184756"/>
    <lineage>
        <taxon>Bacteria</taxon>
        <taxon>Bacillati</taxon>
        <taxon>Actinomycetota</taxon>
        <taxon>Actinomycetes</taxon>
        <taxon>Mycobacteriales</taxon>
        <taxon>Nocardiaceae</taxon>
        <taxon>Nocardia</taxon>
    </lineage>
</organism>
<comment type="caution">
    <text evidence="1">The sequence shown here is derived from an EMBL/GenBank/DDBJ whole genome shotgun (WGS) entry which is preliminary data.</text>
</comment>
<proteinExistence type="predicted"/>
<dbReference type="Proteomes" id="UP000798951">
    <property type="component" value="Unassembled WGS sequence"/>
</dbReference>
<gene>
    <name evidence="1" type="ORF">FNL39_10737</name>
</gene>
<reference evidence="1 2" key="1">
    <citation type="submission" date="2019-07" db="EMBL/GenBank/DDBJ databases">
        <title>Genomic Encyclopedia of Type Strains, Phase IV (KMG-IV): sequencing the most valuable type-strain genomes for metagenomic binning, comparative biology and taxonomic classification.</title>
        <authorList>
            <person name="Goeker M."/>
        </authorList>
    </citation>
    <scope>NUCLEOTIDE SEQUENCE [LARGE SCALE GENOMIC DNA]</scope>
    <source>
        <strain evidence="1 2">DSM 44831</strain>
    </source>
</reference>
<protein>
    <submittedName>
        <fullName evidence="1">Uncharacterized protein</fullName>
    </submittedName>
</protein>
<keyword evidence="2" id="KW-1185">Reference proteome</keyword>